<protein>
    <submittedName>
        <fullName evidence="1">Uncharacterized protein</fullName>
    </submittedName>
</protein>
<dbReference type="Proteomes" id="UP000734854">
    <property type="component" value="Unassembled WGS sequence"/>
</dbReference>
<evidence type="ECO:0000313" key="1">
    <source>
        <dbReference type="EMBL" id="KAG6491858.1"/>
    </source>
</evidence>
<dbReference type="PANTHER" id="PTHR33052">
    <property type="entry name" value="DUF4228 DOMAIN PROTEIN-RELATED"/>
    <property type="match status" value="1"/>
</dbReference>
<gene>
    <name evidence="1" type="ORF">ZIOFF_046797</name>
</gene>
<dbReference type="InterPro" id="IPR025322">
    <property type="entry name" value="PADRE_dom"/>
</dbReference>
<dbReference type="Pfam" id="PF14009">
    <property type="entry name" value="PADRE"/>
    <property type="match status" value="1"/>
</dbReference>
<organism evidence="1 2">
    <name type="scientific">Zingiber officinale</name>
    <name type="common">Ginger</name>
    <name type="synonym">Amomum zingiber</name>
    <dbReference type="NCBI Taxonomy" id="94328"/>
    <lineage>
        <taxon>Eukaryota</taxon>
        <taxon>Viridiplantae</taxon>
        <taxon>Streptophyta</taxon>
        <taxon>Embryophyta</taxon>
        <taxon>Tracheophyta</taxon>
        <taxon>Spermatophyta</taxon>
        <taxon>Magnoliopsida</taxon>
        <taxon>Liliopsida</taxon>
        <taxon>Zingiberales</taxon>
        <taxon>Zingiberaceae</taxon>
        <taxon>Zingiber</taxon>
    </lineage>
</organism>
<proteinExistence type="predicted"/>
<reference evidence="1 2" key="1">
    <citation type="submission" date="2020-08" db="EMBL/GenBank/DDBJ databases">
        <title>Plant Genome Project.</title>
        <authorList>
            <person name="Zhang R.-G."/>
        </authorList>
    </citation>
    <scope>NUCLEOTIDE SEQUENCE [LARGE SCALE GENOMIC DNA]</scope>
    <source>
        <tissue evidence="1">Rhizome</tissue>
    </source>
</reference>
<keyword evidence="2" id="KW-1185">Reference proteome</keyword>
<accession>A0A8J5FNG7</accession>
<evidence type="ECO:0000313" key="2">
    <source>
        <dbReference type="Proteomes" id="UP000734854"/>
    </source>
</evidence>
<dbReference type="EMBL" id="JACMSC010000013">
    <property type="protein sequence ID" value="KAG6491858.1"/>
    <property type="molecule type" value="Genomic_DNA"/>
</dbReference>
<dbReference type="AlphaFoldDB" id="A0A8J5FNG7"/>
<name>A0A8J5FNG7_ZINOF</name>
<comment type="caution">
    <text evidence="1">The sequence shown here is derived from an EMBL/GenBank/DDBJ whole genome shotgun (WGS) entry which is preliminary data.</text>
</comment>
<sequence>MGNGASCVPRCIQAAATAKVVGPDGVLHPIEAPAGAAEIMMEFPGHAVARADEALRTRRAAGLLRADEELLPGAVYLLLPLNRVGSRLSDCQVEVLLEAVGRRRRRCKEDCRGRRVFPEISGGSEENTSKRVGGCRQWRPSLDTIHESNLDLEVTRASTLALTASITVWVASSSWSRLSARAWADSVSSRVDIHATCNLRLALALATSTSARVDSNLHSQDSTRAMVDSASALVVPSFTFKSLNSFRLTSNSVWVDAALAWVTSNSVF</sequence>